<proteinExistence type="predicted"/>
<accession>A0ABS7QNC9</accession>
<dbReference type="Proteomes" id="UP001198565">
    <property type="component" value="Unassembled WGS sequence"/>
</dbReference>
<reference evidence="1 2" key="1">
    <citation type="submission" date="2021-08" db="EMBL/GenBank/DDBJ databases">
        <title>Streptomyces sp. PTM05 isolated from lichen.</title>
        <authorList>
            <person name="Somphong A."/>
            <person name="Phongsopitanun W."/>
            <person name="Tanasupawat S."/>
        </authorList>
    </citation>
    <scope>NUCLEOTIDE SEQUENCE [LARGE SCALE GENOMIC DNA]</scope>
    <source>
        <strain evidence="1 2">Ptm05</strain>
    </source>
</reference>
<dbReference type="EMBL" id="JAINVZ010000004">
    <property type="protein sequence ID" value="MBY8884681.1"/>
    <property type="molecule type" value="Genomic_DNA"/>
</dbReference>
<evidence type="ECO:0000313" key="2">
    <source>
        <dbReference type="Proteomes" id="UP001198565"/>
    </source>
</evidence>
<evidence type="ECO:0000313" key="1">
    <source>
        <dbReference type="EMBL" id="MBY8884681.1"/>
    </source>
</evidence>
<protein>
    <submittedName>
        <fullName evidence="1">Uncharacterized protein</fullName>
    </submittedName>
</protein>
<dbReference type="RefSeq" id="WP_222975351.1">
    <property type="nucleotide sequence ID" value="NZ_JAINVZ010000004.1"/>
</dbReference>
<gene>
    <name evidence="1" type="ORF">K7472_07460</name>
</gene>
<organism evidence="1 2">
    <name type="scientific">Streptantibioticus parmotrematis</name>
    <dbReference type="NCBI Taxonomy" id="2873249"/>
    <lineage>
        <taxon>Bacteria</taxon>
        <taxon>Bacillati</taxon>
        <taxon>Actinomycetota</taxon>
        <taxon>Actinomycetes</taxon>
        <taxon>Kitasatosporales</taxon>
        <taxon>Streptomycetaceae</taxon>
        <taxon>Streptantibioticus</taxon>
    </lineage>
</organism>
<sequence>MPVERYLLDNAQQSTLGKARDVLIQQCMRRFGLRYPSAHLVTTDSPDGDAADMARRYGVTDPVVAARYGYHPASGTALPPPASALDDDQKTVLLGQVYTFHGKSVPTQGCSGEADRKLGPGVDEQEAEQLDSLSYTQSLKSSPLEAAFGSWSRCMAATGQHYPTPIASGNDPRWATAMPTSAEKRTATADARCKESADVVPIWLRTETGIQDSAIASHRAGLTRLHSAEQASLQRAQAVLKHDVG</sequence>
<name>A0ABS7QNC9_9ACTN</name>
<keyword evidence="2" id="KW-1185">Reference proteome</keyword>
<comment type="caution">
    <text evidence="1">The sequence shown here is derived from an EMBL/GenBank/DDBJ whole genome shotgun (WGS) entry which is preliminary data.</text>
</comment>